<protein>
    <submittedName>
        <fullName evidence="1">WG repeat-containing protein</fullName>
    </submittedName>
</protein>
<dbReference type="EMBL" id="CP072842">
    <property type="protein sequence ID" value="QTV06753.1"/>
    <property type="molecule type" value="Genomic_DNA"/>
</dbReference>
<evidence type="ECO:0000313" key="2">
    <source>
        <dbReference type="Proteomes" id="UP000672011"/>
    </source>
</evidence>
<dbReference type="InterPro" id="IPR032774">
    <property type="entry name" value="WG_beta_rep"/>
</dbReference>
<evidence type="ECO:0000313" key="1">
    <source>
        <dbReference type="EMBL" id="QTV06753.1"/>
    </source>
</evidence>
<proteinExistence type="predicted"/>
<reference evidence="2" key="2">
    <citation type="submission" date="2021-04" db="EMBL/GenBank/DDBJ databases">
        <title>Taxonomy of Flavobacteriaceae bacterium ZY171143.</title>
        <authorList>
            <person name="Li F."/>
        </authorList>
    </citation>
    <scope>NUCLEOTIDE SEQUENCE [LARGE SCALE GENOMIC DNA]</scope>
    <source>
        <strain evidence="2">ZY171143</strain>
    </source>
</reference>
<reference evidence="1 2" key="1">
    <citation type="journal article" date="2021" name="Int. J. Syst. Evol. Microbiol.">
        <title>Faecalibacter bovis sp. nov., isolated from cow faeces.</title>
        <authorList>
            <person name="Li F."/>
            <person name="Zhao W."/>
            <person name="Hong Q."/>
            <person name="Shao Q."/>
            <person name="Song J."/>
            <person name="Yang S."/>
        </authorList>
    </citation>
    <scope>NUCLEOTIDE SEQUENCE [LARGE SCALE GENOMIC DNA]</scope>
    <source>
        <strain evidence="1 2">ZY171143</strain>
    </source>
</reference>
<accession>A0ABX7XFN9</accession>
<dbReference type="Proteomes" id="UP000672011">
    <property type="component" value="Chromosome"/>
</dbReference>
<dbReference type="Pfam" id="PF14903">
    <property type="entry name" value="WG_beta_rep"/>
    <property type="match status" value="1"/>
</dbReference>
<name>A0ABX7XFN9_9FLAO</name>
<gene>
    <name evidence="1" type="ORF">J9309_05415</name>
</gene>
<keyword evidence="2" id="KW-1185">Reference proteome</keyword>
<dbReference type="RefSeq" id="WP_230477513.1">
    <property type="nucleotide sequence ID" value="NZ_CP072842.1"/>
</dbReference>
<sequence length="208" mass="24366">MKYFLFIFLFISSEYTFSQQQNVQDSLSSVFAIARSLDDGFYVISNDNENFGIADSLGKIVLPLEYKFYTIDSNYHKIFAKRLGKSQIIDYTSPNSVIYLDENINFITTTKHYASNEKFFQIFSFKGKIGLIDSYNNLMISPVYDEIISSNRWDYFIVKLNDKFGIVDYQNNFIKKIKYDEIVVGKERFILKKKGNKHEVFLPGLNRI</sequence>
<organism evidence="1 2">
    <name type="scientific">Faecalibacter bovis</name>
    <dbReference type="NCBI Taxonomy" id="2898187"/>
    <lineage>
        <taxon>Bacteria</taxon>
        <taxon>Pseudomonadati</taxon>
        <taxon>Bacteroidota</taxon>
        <taxon>Flavobacteriia</taxon>
        <taxon>Flavobacteriales</taxon>
        <taxon>Weeksellaceae</taxon>
        <taxon>Faecalibacter</taxon>
    </lineage>
</organism>